<dbReference type="InterPro" id="IPR025667">
    <property type="entry name" value="SprB_repeat"/>
</dbReference>
<accession>A0A916DQQ3</accession>
<dbReference type="KEGG" id="aup:AsAng_0005570"/>
<sequence length="2857" mass="292877">MMRLSLMLAFLFVTVIVTHGQLSVQKGFTAQQLGNNLAGANINIINPSIVGDTSQYGLFNFTGTGLGLSSGVILSTGDINDAVGPNVNGGTSTAYNLPGDPDLAALAGFATQDAVVFEFEFEVQGDELEFNFVFLSEEYNEFVNTGFNDVFAFYISGPGITGQENLAVVPGTTTPVTINSINNGSFWQFYNDNTAATVNVEFDGFTTLMKARRTNLTPCGVYKLSLRIADGSDDRLDSGVLLQENSLVSNSIAVNSTTVSTDTTALEGCIPARFTFNLGATATTDLNIPIRLGGTALNGVDYSFIDSIITIPAGQTSSTLIVNALADGITEGRETIELYYSPSSCAPEDTVLLYIDDATSITFDALGTNLTCNGNASGSIGVNITGGAPPYNVTYIDTATGVSNTIPATALPITGLDATSYLLRISDQYGCTADAIVVGGNFNAGQTFLPDGTGASYTSDITISGFNAGQTLNSIQQINSICATMEHSYASDLTIELVAPSGQSIQLKNVGTTGSGVNTCDLGEPIASGPTDNWSTSNTNPGVGYQYCWTNSPTYATMNDMVSTTPPGPPPSHTFTTLAGNSYTDYYLPAGSYAPRQSFFGLLGTNLNGNWTLRVTDNFSQDNGYIFDWSISLQTDLPDSIVTLTEPPAPLISHTATNPGCGLSDGAIDLTTTGNHAPFTFAWSNGATVEDISGLPAGSYNVTITDTMSCTFNYTVNLSNTGSVAISANLTHETCEGANNGAIDLSVGAGAFTYNWSNGTTNEDLSNLAPGTYTVTVSDGSCIGVESYTINAAAAIVITSSITNENCGDQEGIINISLQGGMHPFTYAWSNGETNQNIDDLQQGNYYVTVTDANNCTKVDSFTVINLVGNCVPSCDLDITSFLVANENCADGTGSIDITVFTTSGPITYNWSNGATSQDLSGLSAGTYAVTVTDAISCTDTMSFTIINQTSGISITAMNVTNEYCGNAAGAIDAVISGGAQPYTYLWSNGATSQDLTGLSAGAYSLTVTDGNGCKYVNNGTVTNNAGNFAQTYGNAVDEVCSNGAGSIDIVFSGGQQPYTFTWSNGAITEDLTGLSAGTYTCTVVDAGGCTVTTPSYVINNNAGGLTFDNVDVDDETCGNGQGEITLTVSGGQTPYTYSWNTGATNSMLTGLSAGTYAATVTDNSGCAIHTNTLNVANNSGSLSLDAVQAQDETCGSGTGSVDITVSGNTGPLTFAWSNSSTSEDLSNLSAGNYNCTITDSVGCAVYANATVNNDPGALSIDNTVIVDETCGQSDGSVGIVVSGATAPTTYLWSNGSTVQNLANIQGGSYTITITDAIGCTVSGNANVQNNTGTLSLNGQIITNEVCGNGAGSIDLNVSGGTAPLSFLWSNTATTEDLTNLSSGTYTCTITDASGCDLIAGPYTINNSSGTLSQGTHTVTDEICGNGAGAIDITVNGGTAPLTFLWSNTATTEDLTALSAGTYTCTVSDASGCSMTITETVQNNAGGLSISNAQVTDENCTDGAGAIDITIAGGTPTYTYLWSNAAVTEDLTALSAGNYAVTVTDANGCVVSNSYTVNNNSANFQLVGTNTTNENCGDGTGAIDVTLTGGQAPFTYVWSNGGVTEDLTGLNAGVYAGTVTDANGCVVTHSSSIQNDPGSLVVSNDSIVNATCGASNGAIYLTVSNGTSPYTYLWSNGATVQNLTGLTGGTYTCVVTDAGGCTTNYSGTVQDLGGNLQIASNSIVDDACNQGIGSITTTVTGGGQPYTYNWSAVATNPCCSYQLHMYDLNGNGWGGTPPPSVNVYINNSLYGSFTVPPGPGNSFNDAAIPVCTGDTIAVEYIAAAQNGNNLYLLLNSAGDTVFQDGPNPFSGGIAYSEAVTCSFVGQGTNALSNLLAGNYSLTVTDTNGCSVSQNYTVNNNSGLVNVSLNTQTDEICGQANGTIDVTVTGVLAPTFLWSNGATSEDIASLTAGTYTITVTDPSNGCTASNSYTVNNNTNGLVVSDTTITNETCGNGQGAIDLTIAGGALPYSFAWSNGSGTEDIILLTAGTYTVTITDNTGCNLVESYTVINNANGITASAISTNETCGDGTGAIDMTVSGGTTPYSFNWSNGAVTEDLTGLSAGIYTCTITDGASCLFVFADTISNTSSSITITNSTINDAFCGNNDGEVTLTLTGGVAPLTYNWSTGATSQNLTNVFPGTHSITITEANGCQLIDSFVVGNDAFFTVDDTVIVNELCGDATGSIDIQVSLGGGPGPGPTPDFVWSTGATTEDIAGLSAGTYTVTISVNVGPGGGCSAIENYVVLNDQGTVSIDSMVHIDETCSQANGSIDVYISGDTVPCTYVLNMFDSFGDDWNGAFIDVLVNGVSVGNYSAIGSGSSANIVVPNGGTIELIYNSGPFDTENSYELVLGTTTLFSDGPSPLIGSAYSTSCASTTPLTLTYLWSNSATTQDLTGVQAGTYSLTITDNNGCEVSDSVTLTNNTFGFGIAGAQLTDEQCGDGTGAIDLTVSGGTPSYTFAWSNSAVTEDLSGLSAGSYTVTVTDNAGCATIQSYTINNNTNNFNSSATITPANCAAADGVVNTTTVGGTAPYTFVWSNGATTDDLNGVVSGTYGVTITDATGCILTNSYTVPNSGGGLGVNSTPTAATCGLANGGMSLTVTGGTPPYTYAWSTGATVSAVTGLTGGTYGVTITDANGCELVPPIVIPNIGNPVTLIASDTTTASCSTCSDGAVDITLGNAGAPYTFVWSNSATTEDLTNVLPGTYQVTITDVNGCTLDTAFVVSFTTGLVELEGMEFKVYPNPSTGTVYIEFTQNPAEEIQVEVFNTLGQRIIERTYDAQSIQDRIRIEVDNTVSGTYMMKISSAGQYTTKRVVILKE</sequence>
<keyword evidence="5" id="KW-1185">Reference proteome</keyword>
<organism evidence="4 5">
    <name type="scientific">Aureispira anguillae</name>
    <dbReference type="NCBI Taxonomy" id="2864201"/>
    <lineage>
        <taxon>Bacteria</taxon>
        <taxon>Pseudomonadati</taxon>
        <taxon>Bacteroidota</taxon>
        <taxon>Saprospiria</taxon>
        <taxon>Saprospirales</taxon>
        <taxon>Saprospiraceae</taxon>
        <taxon>Aureispira</taxon>
    </lineage>
</organism>
<dbReference type="SUPFAM" id="SSF141072">
    <property type="entry name" value="CalX-like"/>
    <property type="match status" value="1"/>
</dbReference>
<dbReference type="InterPro" id="IPR038081">
    <property type="entry name" value="CalX-like_sf"/>
</dbReference>
<dbReference type="RefSeq" id="WP_264791205.1">
    <property type="nucleotide sequence ID" value="NZ_AP026867.1"/>
</dbReference>
<keyword evidence="2" id="KW-0378">Hydrolase</keyword>
<dbReference type="PROSITE" id="PS51829">
    <property type="entry name" value="P_HOMO_B"/>
    <property type="match status" value="1"/>
</dbReference>
<dbReference type="NCBIfam" id="TIGR04183">
    <property type="entry name" value="Por_Secre_tail"/>
    <property type="match status" value="1"/>
</dbReference>
<dbReference type="InterPro" id="IPR002884">
    <property type="entry name" value="P_dom"/>
</dbReference>
<feature type="domain" description="P/Homo B" evidence="3">
    <location>
        <begin position="431"/>
        <end position="639"/>
    </location>
</feature>
<evidence type="ECO:0000259" key="3">
    <source>
        <dbReference type="PROSITE" id="PS51829"/>
    </source>
</evidence>
<evidence type="ECO:0000313" key="4">
    <source>
        <dbReference type="EMBL" id="BDS09852.1"/>
    </source>
</evidence>
<keyword evidence="1" id="KW-0645">Protease</keyword>
<dbReference type="InterPro" id="IPR049804">
    <property type="entry name" value="Choice_anch_L"/>
</dbReference>
<dbReference type="Pfam" id="PF13573">
    <property type="entry name" value="SprB"/>
    <property type="match status" value="22"/>
</dbReference>
<proteinExistence type="predicted"/>
<dbReference type="InterPro" id="IPR026444">
    <property type="entry name" value="Secre_tail"/>
</dbReference>
<protein>
    <submittedName>
        <fullName evidence="4">Choice-of-anchor L domain-containing protein</fullName>
    </submittedName>
</protein>
<dbReference type="Gene3D" id="2.60.120.260">
    <property type="entry name" value="Galactose-binding domain-like"/>
    <property type="match status" value="1"/>
</dbReference>
<dbReference type="EMBL" id="AP026867">
    <property type="protein sequence ID" value="BDS09852.1"/>
    <property type="molecule type" value="Genomic_DNA"/>
</dbReference>
<dbReference type="Gene3D" id="2.60.40.740">
    <property type="match status" value="18"/>
</dbReference>
<gene>
    <name evidence="4" type="ORF">AsAng_0005570</name>
</gene>
<reference evidence="4" key="1">
    <citation type="submission" date="2022-09" db="EMBL/GenBank/DDBJ databases">
        <title>Aureispira anguillicida sp. nov., isolated from Leptocephalus of Japanese eel Anguilla japonica.</title>
        <authorList>
            <person name="Yuasa K."/>
            <person name="Mekata T."/>
            <person name="Ikunari K."/>
        </authorList>
    </citation>
    <scope>NUCLEOTIDE SEQUENCE</scope>
    <source>
        <strain evidence="4">EL160426</strain>
    </source>
</reference>
<evidence type="ECO:0000256" key="1">
    <source>
        <dbReference type="ARBA" id="ARBA00022670"/>
    </source>
</evidence>
<dbReference type="InterPro" id="IPR008979">
    <property type="entry name" value="Galactose-bd-like_sf"/>
</dbReference>
<dbReference type="Proteomes" id="UP001060919">
    <property type="component" value="Chromosome"/>
</dbReference>
<dbReference type="GO" id="GO:0006508">
    <property type="term" value="P:proteolysis"/>
    <property type="evidence" value="ECO:0007669"/>
    <property type="project" value="UniProtKB-KW"/>
</dbReference>
<name>A0A916DQQ3_9BACT</name>
<dbReference type="GO" id="GO:0004252">
    <property type="term" value="F:serine-type endopeptidase activity"/>
    <property type="evidence" value="ECO:0007669"/>
    <property type="project" value="InterPro"/>
</dbReference>
<evidence type="ECO:0000256" key="2">
    <source>
        <dbReference type="ARBA" id="ARBA00022801"/>
    </source>
</evidence>
<dbReference type="Pfam" id="PF18962">
    <property type="entry name" value="Por_Secre_tail"/>
    <property type="match status" value="1"/>
</dbReference>
<dbReference type="NCBIfam" id="NF038133">
    <property type="entry name" value="choice_anch_L"/>
    <property type="match status" value="1"/>
</dbReference>
<dbReference type="Gene3D" id="2.60.40.2030">
    <property type="match status" value="1"/>
</dbReference>
<evidence type="ECO:0000313" key="5">
    <source>
        <dbReference type="Proteomes" id="UP001060919"/>
    </source>
</evidence>
<dbReference type="SUPFAM" id="SSF49785">
    <property type="entry name" value="Galactose-binding domain-like"/>
    <property type="match status" value="1"/>
</dbReference>